<dbReference type="Pfam" id="PF02545">
    <property type="entry name" value="Maf"/>
    <property type="match status" value="1"/>
</dbReference>
<dbReference type="GO" id="GO:0047429">
    <property type="term" value="F:nucleoside triphosphate diphosphatase activity"/>
    <property type="evidence" value="ECO:0007669"/>
    <property type="project" value="UniProtKB-EC"/>
</dbReference>
<evidence type="ECO:0000256" key="1">
    <source>
        <dbReference type="ARBA" id="ARBA00001968"/>
    </source>
</evidence>
<name>A0A6N9NL94_9FLAO</name>
<accession>A0A6N9NL94</accession>
<feature type="site" description="Important for substrate specificity" evidence="4">
    <location>
        <position position="76"/>
    </location>
</feature>
<dbReference type="AlphaFoldDB" id="A0A6N9NL94"/>
<keyword evidence="3 4" id="KW-0546">Nucleotide metabolism</keyword>
<evidence type="ECO:0000313" key="6">
    <source>
        <dbReference type="Proteomes" id="UP000470771"/>
    </source>
</evidence>
<comment type="subcellular location">
    <subcellularLocation>
        <location evidence="4">Cytoplasm</location>
    </subcellularLocation>
</comment>
<comment type="cofactor">
    <cofactor evidence="1 4">
        <name>a divalent metal cation</name>
        <dbReference type="ChEBI" id="CHEBI:60240"/>
    </cofactor>
</comment>
<evidence type="ECO:0000256" key="2">
    <source>
        <dbReference type="ARBA" id="ARBA00022801"/>
    </source>
</evidence>
<dbReference type="EC" id="3.6.1.9" evidence="4"/>
<proteinExistence type="inferred from homology"/>
<dbReference type="PANTHER" id="PTHR43213">
    <property type="entry name" value="BIFUNCTIONAL DTTP/UTP PYROPHOSPHATASE/METHYLTRANSFERASE PROTEIN-RELATED"/>
    <property type="match status" value="1"/>
</dbReference>
<evidence type="ECO:0000256" key="3">
    <source>
        <dbReference type="ARBA" id="ARBA00023080"/>
    </source>
</evidence>
<comment type="catalytic activity">
    <reaction evidence="4">
        <text>UTP + H2O = UMP + diphosphate + H(+)</text>
        <dbReference type="Rhea" id="RHEA:29395"/>
        <dbReference type="ChEBI" id="CHEBI:15377"/>
        <dbReference type="ChEBI" id="CHEBI:15378"/>
        <dbReference type="ChEBI" id="CHEBI:33019"/>
        <dbReference type="ChEBI" id="CHEBI:46398"/>
        <dbReference type="ChEBI" id="CHEBI:57865"/>
        <dbReference type="EC" id="3.6.1.9"/>
    </reaction>
</comment>
<dbReference type="Proteomes" id="UP000470771">
    <property type="component" value="Unassembled WGS sequence"/>
</dbReference>
<comment type="caution">
    <text evidence="5">The sequence shown here is derived from an EMBL/GenBank/DDBJ whole genome shotgun (WGS) entry which is preliminary data.</text>
</comment>
<evidence type="ECO:0000256" key="4">
    <source>
        <dbReference type="HAMAP-Rule" id="MF_00528"/>
    </source>
</evidence>
<dbReference type="InterPro" id="IPR029001">
    <property type="entry name" value="ITPase-like_fam"/>
</dbReference>
<keyword evidence="6" id="KW-1185">Reference proteome</keyword>
<dbReference type="PANTHER" id="PTHR43213:SF5">
    <property type="entry name" value="BIFUNCTIONAL DTTP_UTP PYROPHOSPHATASE_METHYLTRANSFERASE PROTEIN-RELATED"/>
    <property type="match status" value="1"/>
</dbReference>
<gene>
    <name evidence="5" type="primary">maf</name>
    <name evidence="5" type="ORF">GQN54_15215</name>
</gene>
<dbReference type="GO" id="GO:0009117">
    <property type="term" value="P:nucleotide metabolic process"/>
    <property type="evidence" value="ECO:0007669"/>
    <property type="project" value="UniProtKB-KW"/>
</dbReference>
<sequence length="191" mass="21878">MLNKLNKKVILASKSPRRQELLKGLCIDFEIRTKDIDESYPNHLQEAEIPSFISEKKAAAFADDLEADELLITSDTVVCLNGKVLEKPKSLDEGKQMLRELSGQTHTVYSAVCLLDTKKKIVFCDQTEVTFKPLDEEEIEFYINQFQPLDKAGAYGVQEWIGYIAIQKMTGSYYTVMGMPMHLLYDELKKW</sequence>
<dbReference type="RefSeq" id="WP_160634419.1">
    <property type="nucleotide sequence ID" value="NZ_WWNE01000018.1"/>
</dbReference>
<comment type="caution">
    <text evidence="4">Lacks conserved residue(s) required for the propagation of feature annotation.</text>
</comment>
<evidence type="ECO:0000313" key="5">
    <source>
        <dbReference type="EMBL" id="NBG67476.1"/>
    </source>
</evidence>
<comment type="similarity">
    <text evidence="4">Belongs to the Maf family. YhdE subfamily.</text>
</comment>
<dbReference type="CDD" id="cd00555">
    <property type="entry name" value="Maf"/>
    <property type="match status" value="1"/>
</dbReference>
<comment type="function">
    <text evidence="4">Nucleoside triphosphate pyrophosphatase that hydrolyzes dTTP and UTP. May have a dual role in cell division arrest and in preventing the incorporation of modified nucleotides into cellular nucleic acids.</text>
</comment>
<protein>
    <recommendedName>
        <fullName evidence="4">dTTP/UTP pyrophosphatase</fullName>
        <shortName evidence="4">dTTPase/UTPase</shortName>
        <ecNumber evidence="4">3.6.1.9</ecNumber>
    </recommendedName>
    <alternativeName>
        <fullName evidence="4">Nucleoside triphosphate pyrophosphatase</fullName>
    </alternativeName>
    <alternativeName>
        <fullName evidence="4">Nucleotide pyrophosphatase</fullName>
        <shortName evidence="4">Nucleotide PPase</shortName>
    </alternativeName>
</protein>
<dbReference type="EMBL" id="WWNE01000018">
    <property type="protein sequence ID" value="NBG67476.1"/>
    <property type="molecule type" value="Genomic_DNA"/>
</dbReference>
<organism evidence="5 6">
    <name type="scientific">Acidiluteibacter ferrifornacis</name>
    <dbReference type="NCBI Taxonomy" id="2692424"/>
    <lineage>
        <taxon>Bacteria</taxon>
        <taxon>Pseudomonadati</taxon>
        <taxon>Bacteroidota</taxon>
        <taxon>Flavobacteriia</taxon>
        <taxon>Flavobacteriales</taxon>
        <taxon>Cryomorphaceae</taxon>
        <taxon>Acidiluteibacter</taxon>
    </lineage>
</organism>
<dbReference type="PIRSF" id="PIRSF006305">
    <property type="entry name" value="Maf"/>
    <property type="match status" value="1"/>
</dbReference>
<dbReference type="InterPro" id="IPR003697">
    <property type="entry name" value="Maf-like"/>
</dbReference>
<dbReference type="HAMAP" id="MF_00528">
    <property type="entry name" value="Maf"/>
    <property type="match status" value="1"/>
</dbReference>
<dbReference type="SUPFAM" id="SSF52972">
    <property type="entry name" value="ITPase-like"/>
    <property type="match status" value="1"/>
</dbReference>
<feature type="site" description="Important for substrate specificity" evidence="4">
    <location>
        <position position="17"/>
    </location>
</feature>
<feature type="active site" description="Proton acceptor" evidence="4">
    <location>
        <position position="75"/>
    </location>
</feature>
<dbReference type="Gene3D" id="3.90.950.10">
    <property type="match status" value="1"/>
</dbReference>
<keyword evidence="2 4" id="KW-0378">Hydrolase</keyword>
<keyword evidence="4" id="KW-0963">Cytoplasm</keyword>
<dbReference type="GO" id="GO:0005737">
    <property type="term" value="C:cytoplasm"/>
    <property type="evidence" value="ECO:0007669"/>
    <property type="project" value="UniProtKB-SubCell"/>
</dbReference>
<comment type="catalytic activity">
    <reaction evidence="4">
        <text>dTTP + H2O = dTMP + diphosphate + H(+)</text>
        <dbReference type="Rhea" id="RHEA:28534"/>
        <dbReference type="ChEBI" id="CHEBI:15377"/>
        <dbReference type="ChEBI" id="CHEBI:15378"/>
        <dbReference type="ChEBI" id="CHEBI:33019"/>
        <dbReference type="ChEBI" id="CHEBI:37568"/>
        <dbReference type="ChEBI" id="CHEBI:63528"/>
        <dbReference type="EC" id="3.6.1.9"/>
    </reaction>
</comment>
<dbReference type="NCBIfam" id="TIGR00172">
    <property type="entry name" value="maf"/>
    <property type="match status" value="1"/>
</dbReference>
<reference evidence="5 6" key="1">
    <citation type="submission" date="2019-12" db="EMBL/GenBank/DDBJ databases">
        <authorList>
            <person name="Zhao J."/>
        </authorList>
    </citation>
    <scope>NUCLEOTIDE SEQUENCE [LARGE SCALE GENOMIC DNA]</scope>
    <source>
        <strain evidence="5 6">S-15</strain>
    </source>
</reference>
<feature type="site" description="Important for substrate specificity" evidence="4">
    <location>
        <position position="158"/>
    </location>
</feature>